<feature type="transmembrane region" description="Helical" evidence="1">
    <location>
        <begin position="42"/>
        <end position="60"/>
    </location>
</feature>
<dbReference type="Gene3D" id="3.20.20.450">
    <property type="entry name" value="EAL domain"/>
    <property type="match status" value="1"/>
</dbReference>
<evidence type="ECO:0000313" key="5">
    <source>
        <dbReference type="Proteomes" id="UP000320314"/>
    </source>
</evidence>
<feature type="transmembrane region" description="Helical" evidence="1">
    <location>
        <begin position="126"/>
        <end position="146"/>
    </location>
</feature>
<dbReference type="NCBIfam" id="TIGR00254">
    <property type="entry name" value="GGDEF"/>
    <property type="match status" value="1"/>
</dbReference>
<dbReference type="InterPro" id="IPR029787">
    <property type="entry name" value="Nucleotide_cyclase"/>
</dbReference>
<feature type="transmembrane region" description="Helical" evidence="1">
    <location>
        <begin position="72"/>
        <end position="91"/>
    </location>
</feature>
<dbReference type="PANTHER" id="PTHR33121">
    <property type="entry name" value="CYCLIC DI-GMP PHOSPHODIESTERASE PDEF"/>
    <property type="match status" value="1"/>
</dbReference>
<dbReference type="PROSITE" id="PS50883">
    <property type="entry name" value="EAL"/>
    <property type="match status" value="1"/>
</dbReference>
<dbReference type="PROSITE" id="PS50887">
    <property type="entry name" value="GGDEF"/>
    <property type="match status" value="1"/>
</dbReference>
<dbReference type="PANTHER" id="PTHR33121:SF79">
    <property type="entry name" value="CYCLIC DI-GMP PHOSPHODIESTERASE PDED-RELATED"/>
    <property type="match status" value="1"/>
</dbReference>
<name>A0A506U930_9HYPH</name>
<accession>A0A506U930</accession>
<dbReference type="CDD" id="cd01949">
    <property type="entry name" value="GGDEF"/>
    <property type="match status" value="1"/>
</dbReference>
<dbReference type="InterPro" id="IPR043128">
    <property type="entry name" value="Rev_trsase/Diguanyl_cyclase"/>
</dbReference>
<dbReference type="SUPFAM" id="SSF55073">
    <property type="entry name" value="Nucleotide cyclase"/>
    <property type="match status" value="1"/>
</dbReference>
<reference evidence="4 5" key="1">
    <citation type="submission" date="2019-06" db="EMBL/GenBank/DDBJ databases">
        <authorList>
            <person name="Li M."/>
        </authorList>
    </citation>
    <scope>NUCLEOTIDE SEQUENCE [LARGE SCALE GENOMIC DNA]</scope>
    <source>
        <strain evidence="4 5">BGMRC6574</strain>
    </source>
</reference>
<dbReference type="SMART" id="SM00052">
    <property type="entry name" value="EAL"/>
    <property type="match status" value="1"/>
</dbReference>
<evidence type="ECO:0000256" key="1">
    <source>
        <dbReference type="SAM" id="Phobius"/>
    </source>
</evidence>
<feature type="transmembrane region" description="Helical" evidence="1">
    <location>
        <begin position="178"/>
        <end position="196"/>
    </location>
</feature>
<dbReference type="InterPro" id="IPR035919">
    <property type="entry name" value="EAL_sf"/>
</dbReference>
<organism evidence="4 5">
    <name type="scientific">Pararhizobium mangrovi</name>
    <dbReference type="NCBI Taxonomy" id="2590452"/>
    <lineage>
        <taxon>Bacteria</taxon>
        <taxon>Pseudomonadati</taxon>
        <taxon>Pseudomonadota</taxon>
        <taxon>Alphaproteobacteria</taxon>
        <taxon>Hyphomicrobiales</taxon>
        <taxon>Rhizobiaceae</taxon>
        <taxon>Rhizobium/Agrobacterium group</taxon>
        <taxon>Pararhizobium</taxon>
    </lineage>
</organism>
<comment type="caution">
    <text evidence="4">The sequence shown here is derived from an EMBL/GenBank/DDBJ whole genome shotgun (WGS) entry which is preliminary data.</text>
</comment>
<dbReference type="InterPro" id="IPR050706">
    <property type="entry name" value="Cyclic-di-GMP_PDE-like"/>
</dbReference>
<feature type="domain" description="GGDEF" evidence="3">
    <location>
        <begin position="262"/>
        <end position="400"/>
    </location>
</feature>
<keyword evidence="1" id="KW-1133">Transmembrane helix</keyword>
<feature type="transmembrane region" description="Helical" evidence="1">
    <location>
        <begin position="98"/>
        <end position="120"/>
    </location>
</feature>
<dbReference type="Gene3D" id="3.30.70.270">
    <property type="match status" value="1"/>
</dbReference>
<dbReference type="EMBL" id="VHLH01000010">
    <property type="protein sequence ID" value="TPW29591.1"/>
    <property type="molecule type" value="Genomic_DNA"/>
</dbReference>
<dbReference type="GO" id="GO:0071111">
    <property type="term" value="F:cyclic-guanylate-specific phosphodiesterase activity"/>
    <property type="evidence" value="ECO:0007669"/>
    <property type="project" value="InterPro"/>
</dbReference>
<dbReference type="InterPro" id="IPR001633">
    <property type="entry name" value="EAL_dom"/>
</dbReference>
<evidence type="ECO:0000313" key="4">
    <source>
        <dbReference type="EMBL" id="TPW29591.1"/>
    </source>
</evidence>
<dbReference type="AlphaFoldDB" id="A0A506U930"/>
<dbReference type="Pfam" id="PF00990">
    <property type="entry name" value="GGDEF"/>
    <property type="match status" value="1"/>
</dbReference>
<dbReference type="Proteomes" id="UP000320314">
    <property type="component" value="Unassembled WGS sequence"/>
</dbReference>
<dbReference type="OrthoDB" id="9814202at2"/>
<dbReference type="SUPFAM" id="SSF141868">
    <property type="entry name" value="EAL domain-like"/>
    <property type="match status" value="1"/>
</dbReference>
<dbReference type="RefSeq" id="WP_141166334.1">
    <property type="nucleotide sequence ID" value="NZ_VHLH01000010.1"/>
</dbReference>
<keyword evidence="1" id="KW-0812">Transmembrane</keyword>
<dbReference type="CDD" id="cd01948">
    <property type="entry name" value="EAL"/>
    <property type="match status" value="1"/>
</dbReference>
<proteinExistence type="predicted"/>
<keyword evidence="5" id="KW-1185">Reference proteome</keyword>
<gene>
    <name evidence="4" type="ORF">FJU11_07050</name>
</gene>
<feature type="transmembrane region" description="Helical" evidence="1">
    <location>
        <begin position="151"/>
        <end position="172"/>
    </location>
</feature>
<dbReference type="Pfam" id="PF00563">
    <property type="entry name" value="EAL"/>
    <property type="match status" value="1"/>
</dbReference>
<dbReference type="SMART" id="SM00267">
    <property type="entry name" value="GGDEF"/>
    <property type="match status" value="1"/>
</dbReference>
<evidence type="ECO:0000259" key="3">
    <source>
        <dbReference type="PROSITE" id="PS50887"/>
    </source>
</evidence>
<protein>
    <submittedName>
        <fullName evidence="4">EAL domain-containing protein</fullName>
    </submittedName>
</protein>
<sequence>MDVSQDTARRVRNALDRFWWQPPDRELLAMLRERDMERNRSNIRWGLWAAVISYIVYGILDGLLLPDVAERVIATRLVLGAGFLIGIELCIRLGVRQMSLHIVAASAIVIGGIGWFYQAIGTTHQVALSYFLVFGTLFVLGSNLFFNFNVWLALVASTTITVFFIAAALVSVEMSRSGEITLVVFFLNCLVLSLYLSMRLRLERYQTFVQSLQARIQEEVAIEQGRMLNEMANTDPLTGLKNRRAIIRDFQAMWKTLALGEQQIGMVLVDIDFFKRFNDHLGHQAGDDCLLRIAGALTKAAAAFDGVAGRHGGEEFIVICTANDEGALVDLARHVCQSVEALKIVHPARDDGRAFVTISAGASMSKLGARPDFNGLLHEADRALYAAKFAGRAQFSVFDAEFAADDRSAHNLTHLLKEARSKQLVSAVCQPIEDLRTGKLFGYETLMRLSDYDGTMISPNVFIAEAEKNGTIIDLGQWIIECACEDLAVLERDVVISVNVSGVQLATTGFPLQVADTVARYDLAPNRLALEITEGMDIFAEAQALKNVEELRRFGVQIWLDDFGTGFAGLAWLRQFEFDVVKIDRAFLQDCHSAHGVRMLQDMVQLLRNRGIRVLVEGVETSEQKQLLNHMDVDLAQGFGIGEPRRRHSERYAARRRVPGKA</sequence>
<evidence type="ECO:0000259" key="2">
    <source>
        <dbReference type="PROSITE" id="PS50883"/>
    </source>
</evidence>
<feature type="domain" description="EAL" evidence="2">
    <location>
        <begin position="409"/>
        <end position="658"/>
    </location>
</feature>
<dbReference type="InterPro" id="IPR000160">
    <property type="entry name" value="GGDEF_dom"/>
</dbReference>
<keyword evidence="1" id="KW-0472">Membrane</keyword>